<dbReference type="KEGG" id="tem:JW646_16505"/>
<dbReference type="EMBL" id="CP081135">
    <property type="protein sequence ID" value="UEL47213.1"/>
    <property type="molecule type" value="Genomic_DNA"/>
</dbReference>
<organism evidence="1 2">
    <name type="scientific">Terrisporobacter hibernicus</name>
    <dbReference type="NCBI Taxonomy" id="2813371"/>
    <lineage>
        <taxon>Bacteria</taxon>
        <taxon>Bacillati</taxon>
        <taxon>Bacillota</taxon>
        <taxon>Clostridia</taxon>
        <taxon>Peptostreptococcales</taxon>
        <taxon>Peptostreptococcaceae</taxon>
        <taxon>Terrisporobacter</taxon>
    </lineage>
</organism>
<protein>
    <submittedName>
        <fullName evidence="1">Uncharacterized protein</fullName>
    </submittedName>
</protein>
<dbReference type="RefSeq" id="WP_228415695.1">
    <property type="nucleotide sequence ID" value="NZ_CP081135.1"/>
</dbReference>
<sequence length="358" mass="42236">MHWTTCFEYIERALNLSKLLGKQNIKIKECLDTIYTTLVSVYINDKLYLSSRMIDLLVQNKYGDSKKLYEICINRANYAKKENDFRRVRVYLELATKKFINNKVEVKRDIREKIAKTYEDKSIYELEKNDINYMVAANCLQLSIEEYRKVGGKKDKVDDLHKKMMEYQEKSIGYMKETSFKVELPKEISDEMNNKINIFKGKDKRYVLQGLAFMEDFIEKEIVRNQVGEDIKNNVFSNLFASVLVNEKVKNIAKQDGINSNKDNTDTDNKMYENSKLYFDIQATMLIEPVRKVILEEHNISERDLLDILNNNFLIPKDRVKFYSKGFIARFNGDFIVSTHLLIPQIENSIRCILEKMM</sequence>
<keyword evidence="2" id="KW-1185">Reference proteome</keyword>
<name>A0AAX2ZD01_9FIRM</name>
<accession>A0AAX2ZD01</accession>
<evidence type="ECO:0000313" key="1">
    <source>
        <dbReference type="EMBL" id="UEL47213.1"/>
    </source>
</evidence>
<gene>
    <name evidence="1" type="ORF">JW646_16505</name>
</gene>
<reference evidence="1 2" key="1">
    <citation type="journal article" date="2023" name="Int. J. Syst. Evol. Microbiol.">
        <title>Terrisporobacter hibernicus sp. nov., isolated from bovine faeces in Northern Ireland.</title>
        <authorList>
            <person name="Mitchell M."/>
            <person name="Nguyen S.V."/>
            <person name="Connor M."/>
            <person name="Fairley D.J."/>
            <person name="Donoghue O."/>
            <person name="Marshall H."/>
            <person name="Koolman L."/>
            <person name="McMullan G."/>
            <person name="Schaffer K.E."/>
            <person name="McGrath J.W."/>
            <person name="Fanning S."/>
        </authorList>
    </citation>
    <scope>NUCLEOTIDE SEQUENCE [LARGE SCALE GENOMIC DNA]</scope>
    <source>
        <strain evidence="1 2">MCA3</strain>
    </source>
</reference>
<dbReference type="Proteomes" id="UP001198983">
    <property type="component" value="Chromosome"/>
</dbReference>
<dbReference type="AlphaFoldDB" id="A0AAX2ZD01"/>
<proteinExistence type="predicted"/>
<evidence type="ECO:0000313" key="2">
    <source>
        <dbReference type="Proteomes" id="UP001198983"/>
    </source>
</evidence>